<comment type="similarity">
    <text evidence="1">Belongs to the peptidase C48 family.</text>
</comment>
<keyword evidence="3" id="KW-0378">Hydrolase</keyword>
<feature type="domain" description="Ubiquitin-like protease family profile" evidence="6">
    <location>
        <begin position="542"/>
        <end position="726"/>
    </location>
</feature>
<dbReference type="AlphaFoldDB" id="A0A2A9MF09"/>
<dbReference type="GO" id="GO:0060255">
    <property type="term" value="P:regulation of macromolecule metabolic process"/>
    <property type="evidence" value="ECO:0007669"/>
    <property type="project" value="UniProtKB-ARBA"/>
</dbReference>
<dbReference type="EMBL" id="NWUJ01000002">
    <property type="protein sequence ID" value="PFH37098.1"/>
    <property type="molecule type" value="Genomic_DNA"/>
</dbReference>
<keyword evidence="4" id="KW-0788">Thiol protease</keyword>
<feature type="region of interest" description="Disordered" evidence="5">
    <location>
        <begin position="323"/>
        <end position="352"/>
    </location>
</feature>
<comment type="caution">
    <text evidence="7">The sequence shown here is derived from an EMBL/GenBank/DDBJ whole genome shotgun (WGS) entry which is preliminary data.</text>
</comment>
<dbReference type="FunFam" id="3.40.395.10:FF:000001">
    <property type="entry name" value="Sentrin-specific protease 1"/>
    <property type="match status" value="1"/>
</dbReference>
<dbReference type="PANTHER" id="PTHR12606">
    <property type="entry name" value="SENTRIN/SUMO-SPECIFIC PROTEASE"/>
    <property type="match status" value="1"/>
</dbReference>
<sequence length="757" mass="83540">MDIDIPPATKRGPEPLFTPFSLASCASASAASSPPFPSSCAEAPRTEYPPPSSCASRVLLSSCSASSFSRWLPSSRRSASTGTSGLRSPSSFCSSFFSPSPPSDDSVAASAGLCRGREASSHFASATPFASSRAHAADGERPLAHHASSRPSQFSALAREPRIPPGVFKQHRHPLFQPANRLASSTGVHAPAPHSAGARGDAPVSAFLQSWETRDWGTSRRAPVGTPARGFTGERSAEIATVSCAYPRGGEEFFDAREEAEEELNLATVPSAEKGGWVSSEARCWRTPVGDGASSAAEGAVRVREESVSVEAQAHLRFLLSGSTQPAATAHGEGRAGEGTWVKREPEGEDGDERRLGRQAFISLLEEENRKPGHKGAYLPDVSSSARFLEERGEAKIENSVPPAFAAAGNEPCTEAKALRIHAKSQRTQELLTDVRRRAQAIARDAHKPLDAYRAYTISLQEKLQLVKERERQAKTLTEGLAQRRELLQSRLKVPPPPPLPLVPVRWNRETPMHCDDEELVAAQALLRCSDPNAVLIDKFNIGLTAGQLECLYGSNWLNDEVINFYMQMLQERNEKQRALGQKIWKIFFFNTFFYAKLTGGNSADVTYDYASVKRWTKRQNVDIFAVDLVLVPLHVNRLHWTLGVVDMRQEKRKIYFFDSLGGKNKTWFLTMRRYLQDEHLDKRGKPLEDVEEWFVPEDFSSEKYTPQQENGFDCGVFICQMAECITDGRSFDFSQKNIPQIRAKMALQIVSGELNP</sequence>
<dbReference type="PANTHER" id="PTHR12606:SF1">
    <property type="entry name" value="UBIQUITIN-LIKE-SPECIFIC PROTEASE 1A"/>
    <property type="match status" value="1"/>
</dbReference>
<accession>A0A2A9MF09</accession>
<feature type="region of interest" description="Disordered" evidence="5">
    <location>
        <begin position="131"/>
        <end position="155"/>
    </location>
</feature>
<dbReference type="GO" id="GO:0080090">
    <property type="term" value="P:regulation of primary metabolic process"/>
    <property type="evidence" value="ECO:0007669"/>
    <property type="project" value="UniProtKB-ARBA"/>
</dbReference>
<dbReference type="PROSITE" id="PS50600">
    <property type="entry name" value="ULP_PROTEASE"/>
    <property type="match status" value="1"/>
</dbReference>
<dbReference type="Pfam" id="PF02902">
    <property type="entry name" value="Peptidase_C48"/>
    <property type="match status" value="1"/>
</dbReference>
<dbReference type="VEuPathDB" id="ToxoDB:BESB_035560"/>
<evidence type="ECO:0000256" key="3">
    <source>
        <dbReference type="ARBA" id="ARBA00022801"/>
    </source>
</evidence>
<dbReference type="InterPro" id="IPR003653">
    <property type="entry name" value="Peptidase_C48_C"/>
</dbReference>
<name>A0A2A9MF09_BESBE</name>
<dbReference type="GO" id="GO:0005634">
    <property type="term" value="C:nucleus"/>
    <property type="evidence" value="ECO:0007669"/>
    <property type="project" value="TreeGrafter"/>
</dbReference>
<evidence type="ECO:0000256" key="1">
    <source>
        <dbReference type="ARBA" id="ARBA00005234"/>
    </source>
</evidence>
<dbReference type="KEGG" id="bbes:BESB_035560"/>
<organism evidence="7 8">
    <name type="scientific">Besnoitia besnoiti</name>
    <name type="common">Apicomplexan protozoan</name>
    <dbReference type="NCBI Taxonomy" id="94643"/>
    <lineage>
        <taxon>Eukaryota</taxon>
        <taxon>Sar</taxon>
        <taxon>Alveolata</taxon>
        <taxon>Apicomplexa</taxon>
        <taxon>Conoidasida</taxon>
        <taxon>Coccidia</taxon>
        <taxon>Eucoccidiorida</taxon>
        <taxon>Eimeriorina</taxon>
        <taxon>Sarcocystidae</taxon>
        <taxon>Besnoitia</taxon>
    </lineage>
</organism>
<proteinExistence type="inferred from homology"/>
<gene>
    <name evidence="7" type="ORF">BESB_035560</name>
</gene>
<evidence type="ECO:0000256" key="4">
    <source>
        <dbReference type="ARBA" id="ARBA00022807"/>
    </source>
</evidence>
<keyword evidence="2 7" id="KW-0645">Protease</keyword>
<dbReference type="GO" id="GO:0016926">
    <property type="term" value="P:protein desumoylation"/>
    <property type="evidence" value="ECO:0007669"/>
    <property type="project" value="TreeGrafter"/>
</dbReference>
<dbReference type="OrthoDB" id="198735at2759"/>
<dbReference type="RefSeq" id="XP_029221107.1">
    <property type="nucleotide sequence ID" value="XM_029362142.1"/>
</dbReference>
<evidence type="ECO:0000313" key="7">
    <source>
        <dbReference type="EMBL" id="PFH37098.1"/>
    </source>
</evidence>
<feature type="compositionally biased region" description="Low complexity" evidence="5">
    <location>
        <begin position="28"/>
        <end position="43"/>
    </location>
</feature>
<keyword evidence="8" id="KW-1185">Reference proteome</keyword>
<reference evidence="7 8" key="1">
    <citation type="submission" date="2017-09" db="EMBL/GenBank/DDBJ databases">
        <title>Genome sequencing of Besnoitia besnoiti strain Bb-Ger1.</title>
        <authorList>
            <person name="Schares G."/>
            <person name="Venepally P."/>
            <person name="Lorenzi H.A."/>
        </authorList>
    </citation>
    <scope>NUCLEOTIDE SEQUENCE [LARGE SCALE GENOMIC DNA]</scope>
    <source>
        <strain evidence="7 8">Bb-Ger1</strain>
    </source>
</reference>
<dbReference type="Gene3D" id="3.40.395.10">
    <property type="entry name" value="Adenoviral Proteinase, Chain A"/>
    <property type="match status" value="1"/>
</dbReference>
<evidence type="ECO:0000256" key="5">
    <source>
        <dbReference type="SAM" id="MobiDB-lite"/>
    </source>
</evidence>
<evidence type="ECO:0000256" key="2">
    <source>
        <dbReference type="ARBA" id="ARBA00022670"/>
    </source>
</evidence>
<evidence type="ECO:0000313" key="8">
    <source>
        <dbReference type="Proteomes" id="UP000224006"/>
    </source>
</evidence>
<dbReference type="STRING" id="94643.A0A2A9MF09"/>
<dbReference type="GO" id="GO:0016929">
    <property type="term" value="F:deSUMOylase activity"/>
    <property type="evidence" value="ECO:0007669"/>
    <property type="project" value="TreeGrafter"/>
</dbReference>
<dbReference type="Proteomes" id="UP000224006">
    <property type="component" value="Chromosome II"/>
</dbReference>
<dbReference type="SUPFAM" id="SSF54001">
    <property type="entry name" value="Cysteine proteinases"/>
    <property type="match status" value="1"/>
</dbReference>
<dbReference type="GeneID" id="40308537"/>
<feature type="compositionally biased region" description="Basic and acidic residues" evidence="5">
    <location>
        <begin position="332"/>
        <end position="352"/>
    </location>
</feature>
<evidence type="ECO:0000259" key="6">
    <source>
        <dbReference type="PROSITE" id="PS50600"/>
    </source>
</evidence>
<dbReference type="InterPro" id="IPR038765">
    <property type="entry name" value="Papain-like_cys_pep_sf"/>
</dbReference>
<feature type="region of interest" description="Disordered" evidence="5">
    <location>
        <begin position="28"/>
        <end position="53"/>
    </location>
</feature>
<dbReference type="GO" id="GO:0006508">
    <property type="term" value="P:proteolysis"/>
    <property type="evidence" value="ECO:0007669"/>
    <property type="project" value="UniProtKB-KW"/>
</dbReference>
<protein>
    <submittedName>
        <fullName evidence="7">Ulp1 protease family, C-terminal catalytic domain-containing protein</fullName>
    </submittedName>
</protein>